<proteinExistence type="inferred from homology"/>
<dbReference type="STRING" id="430522.BFS30_16270"/>
<keyword evidence="2" id="KW-0560">Oxidoreductase</keyword>
<dbReference type="Gene3D" id="3.40.50.720">
    <property type="entry name" value="NAD(P)-binding Rossmann-like Domain"/>
    <property type="match status" value="1"/>
</dbReference>
<organism evidence="4 5">
    <name type="scientific">Pedobacter steynii</name>
    <dbReference type="NCBI Taxonomy" id="430522"/>
    <lineage>
        <taxon>Bacteria</taxon>
        <taxon>Pseudomonadati</taxon>
        <taxon>Bacteroidota</taxon>
        <taxon>Sphingobacteriia</taxon>
        <taxon>Sphingobacteriales</taxon>
        <taxon>Sphingobacteriaceae</taxon>
        <taxon>Pedobacter</taxon>
    </lineage>
</organism>
<dbReference type="InterPro" id="IPR036291">
    <property type="entry name" value="NAD(P)-bd_dom_sf"/>
</dbReference>
<evidence type="ECO:0000313" key="4">
    <source>
        <dbReference type="EMBL" id="SDL74398.1"/>
    </source>
</evidence>
<dbReference type="RefSeq" id="WP_074604971.1">
    <property type="nucleotide sequence ID" value="NZ_FNGY01000002.1"/>
</dbReference>
<accession>A0A1G9MJE8</accession>
<keyword evidence="5" id="KW-1185">Reference proteome</keyword>
<dbReference type="PRINTS" id="PR00080">
    <property type="entry name" value="SDRFAMILY"/>
</dbReference>
<dbReference type="PIRSF" id="PIRSF000126">
    <property type="entry name" value="11-beta-HSD1"/>
    <property type="match status" value="1"/>
</dbReference>
<evidence type="ECO:0000313" key="5">
    <source>
        <dbReference type="Proteomes" id="UP000183200"/>
    </source>
</evidence>
<dbReference type="GO" id="GO:0016020">
    <property type="term" value="C:membrane"/>
    <property type="evidence" value="ECO:0007669"/>
    <property type="project" value="TreeGrafter"/>
</dbReference>
<dbReference type="GO" id="GO:0016491">
    <property type="term" value="F:oxidoreductase activity"/>
    <property type="evidence" value="ECO:0007669"/>
    <property type="project" value="UniProtKB-KW"/>
</dbReference>
<evidence type="ECO:0000256" key="3">
    <source>
        <dbReference type="RuleBase" id="RU000363"/>
    </source>
</evidence>
<reference evidence="5" key="1">
    <citation type="submission" date="2016-10" db="EMBL/GenBank/DDBJ databases">
        <authorList>
            <person name="Varghese N."/>
            <person name="Submissions S."/>
        </authorList>
    </citation>
    <scope>NUCLEOTIDE SEQUENCE [LARGE SCALE GENOMIC DNA]</scope>
    <source>
        <strain evidence="5">DSM 19110</strain>
    </source>
</reference>
<evidence type="ECO:0000256" key="1">
    <source>
        <dbReference type="ARBA" id="ARBA00006484"/>
    </source>
</evidence>
<comment type="similarity">
    <text evidence="1 3">Belongs to the short-chain dehydrogenases/reductases (SDR) family.</text>
</comment>
<dbReference type="Proteomes" id="UP000183200">
    <property type="component" value="Unassembled WGS sequence"/>
</dbReference>
<dbReference type="PROSITE" id="PS00061">
    <property type="entry name" value="ADH_SHORT"/>
    <property type="match status" value="1"/>
</dbReference>
<evidence type="ECO:0000256" key="2">
    <source>
        <dbReference type="ARBA" id="ARBA00023002"/>
    </source>
</evidence>
<dbReference type="SUPFAM" id="SSF51735">
    <property type="entry name" value="NAD(P)-binding Rossmann-fold domains"/>
    <property type="match status" value="1"/>
</dbReference>
<dbReference type="Pfam" id="PF00106">
    <property type="entry name" value="adh_short"/>
    <property type="match status" value="1"/>
</dbReference>
<dbReference type="AlphaFoldDB" id="A0A1G9MJE8"/>
<sequence length="264" mass="28753">MNNNAYTLITGASSGLGREFSIQCASMGMNVMMIALPGSNTFSLAAQLIMEYEVDVQVFEFDLTDSYLLVRTLNELMNNFEINFLINNAGIGGTVSIMESSMESIDKIIQLNVRGTVLVTQTLLPHLLKQQKSHILNVSSMAAFTPIAYKTVYPASKAFISSFFLGLREELQGTAVSVSVVYPGPIMTNSGVSARIVEQGMKGRIGLLSTKEIAGIALRQALAGKGVIIPGFWNRINHRLMSLLPTEIKLRIVSGAVKKEMAIR</sequence>
<dbReference type="EMBL" id="FNGY01000002">
    <property type="protein sequence ID" value="SDL74398.1"/>
    <property type="molecule type" value="Genomic_DNA"/>
</dbReference>
<evidence type="ECO:0008006" key="6">
    <source>
        <dbReference type="Google" id="ProtNLM"/>
    </source>
</evidence>
<name>A0A1G9MJE8_9SPHI</name>
<dbReference type="InterPro" id="IPR002347">
    <property type="entry name" value="SDR_fam"/>
</dbReference>
<dbReference type="PANTHER" id="PTHR44196">
    <property type="entry name" value="DEHYDROGENASE/REDUCTASE SDR FAMILY MEMBER 7B"/>
    <property type="match status" value="1"/>
</dbReference>
<dbReference type="PRINTS" id="PR00081">
    <property type="entry name" value="GDHRDH"/>
</dbReference>
<gene>
    <name evidence="4" type="ORF">SAMN05421820_10233</name>
</gene>
<dbReference type="OrthoDB" id="9808814at2"/>
<protein>
    <recommendedName>
        <fullName evidence="6">Short-chain dehydrogenase</fullName>
    </recommendedName>
</protein>
<dbReference type="PANTHER" id="PTHR44196:SF1">
    <property type="entry name" value="DEHYDROGENASE_REDUCTASE SDR FAMILY MEMBER 7B"/>
    <property type="match status" value="1"/>
</dbReference>
<dbReference type="CDD" id="cd05233">
    <property type="entry name" value="SDR_c"/>
    <property type="match status" value="1"/>
</dbReference>
<dbReference type="InterPro" id="IPR020904">
    <property type="entry name" value="Sc_DH/Rdtase_CS"/>
</dbReference>